<keyword evidence="5" id="KW-1185">Reference proteome</keyword>
<dbReference type="SUPFAM" id="SSF52129">
    <property type="entry name" value="Caspase-like"/>
    <property type="match status" value="1"/>
</dbReference>
<dbReference type="InterPro" id="IPR052039">
    <property type="entry name" value="Caspase-related_regulators"/>
</dbReference>
<dbReference type="InterPro" id="IPR011600">
    <property type="entry name" value="Pept_C14_caspase"/>
</dbReference>
<comment type="caution">
    <text evidence="4">The sequence shown here is derived from an EMBL/GenBank/DDBJ whole genome shotgun (WGS) entry which is preliminary data.</text>
</comment>
<evidence type="ECO:0000256" key="2">
    <source>
        <dbReference type="SAM" id="SignalP"/>
    </source>
</evidence>
<dbReference type="PROSITE" id="PS50208">
    <property type="entry name" value="CASPASE_P20"/>
    <property type="match status" value="1"/>
</dbReference>
<dbReference type="Gene3D" id="3.40.50.1460">
    <property type="match status" value="1"/>
</dbReference>
<dbReference type="Proteomes" id="UP001596086">
    <property type="component" value="Unassembled WGS sequence"/>
</dbReference>
<accession>A0ABW0RZT6</accession>
<dbReference type="PANTHER" id="PTHR22576">
    <property type="entry name" value="MUCOSA ASSOCIATED LYMPHOID TISSUE LYMPHOMA TRANSLOCATION PROTEIN 1/PARACASPASE"/>
    <property type="match status" value="1"/>
</dbReference>
<dbReference type="EMBL" id="JBHSMZ010000006">
    <property type="protein sequence ID" value="MFC5548768.1"/>
    <property type="molecule type" value="Genomic_DNA"/>
</dbReference>
<protein>
    <submittedName>
        <fullName evidence="4">Caspase family protein</fullName>
    </submittedName>
</protein>
<evidence type="ECO:0000313" key="4">
    <source>
        <dbReference type="EMBL" id="MFC5548768.1"/>
    </source>
</evidence>
<feature type="signal peptide" evidence="2">
    <location>
        <begin position="1"/>
        <end position="22"/>
    </location>
</feature>
<dbReference type="Pfam" id="PF00656">
    <property type="entry name" value="Peptidase_C14"/>
    <property type="match status" value="1"/>
</dbReference>
<proteinExistence type="predicted"/>
<dbReference type="PANTHER" id="PTHR22576:SF37">
    <property type="entry name" value="MUCOSA-ASSOCIATED LYMPHOID TISSUE LYMPHOMA TRANSLOCATION PROTEIN 1"/>
    <property type="match status" value="1"/>
</dbReference>
<reference evidence="5" key="1">
    <citation type="journal article" date="2019" name="Int. J. Syst. Evol. Microbiol.">
        <title>The Global Catalogue of Microorganisms (GCM) 10K type strain sequencing project: providing services to taxonomists for standard genome sequencing and annotation.</title>
        <authorList>
            <consortium name="The Broad Institute Genomics Platform"/>
            <consortium name="The Broad Institute Genome Sequencing Center for Infectious Disease"/>
            <person name="Wu L."/>
            <person name="Ma J."/>
        </authorList>
    </citation>
    <scope>NUCLEOTIDE SEQUENCE [LARGE SCALE GENOMIC DNA]</scope>
    <source>
        <strain evidence="5">CGMCC 4.5798</strain>
    </source>
</reference>
<evidence type="ECO:0000313" key="5">
    <source>
        <dbReference type="Proteomes" id="UP001596086"/>
    </source>
</evidence>
<feature type="chain" id="PRO_5047068304" evidence="2">
    <location>
        <begin position="23"/>
        <end position="431"/>
    </location>
</feature>
<dbReference type="InterPro" id="IPR001309">
    <property type="entry name" value="Pept_C14_p20"/>
</dbReference>
<dbReference type="RefSeq" id="WP_379769923.1">
    <property type="nucleotide sequence ID" value="NZ_JBHSMZ010000006.1"/>
</dbReference>
<evidence type="ECO:0000259" key="3">
    <source>
        <dbReference type="PROSITE" id="PS50208"/>
    </source>
</evidence>
<evidence type="ECO:0000256" key="1">
    <source>
        <dbReference type="SAM" id="MobiDB-lite"/>
    </source>
</evidence>
<dbReference type="InterPro" id="IPR029030">
    <property type="entry name" value="Caspase-like_dom_sf"/>
</dbReference>
<organism evidence="4 5">
    <name type="scientific">Massilia aerilata</name>
    <dbReference type="NCBI Taxonomy" id="453817"/>
    <lineage>
        <taxon>Bacteria</taxon>
        <taxon>Pseudomonadati</taxon>
        <taxon>Pseudomonadota</taxon>
        <taxon>Betaproteobacteria</taxon>
        <taxon>Burkholderiales</taxon>
        <taxon>Oxalobacteraceae</taxon>
        <taxon>Telluria group</taxon>
        <taxon>Massilia</taxon>
    </lineage>
</organism>
<keyword evidence="2" id="KW-0732">Signal</keyword>
<feature type="domain" description="Caspase family p20" evidence="3">
    <location>
        <begin position="35"/>
        <end position="166"/>
    </location>
</feature>
<gene>
    <name evidence="4" type="ORF">ACFPO9_09605</name>
</gene>
<feature type="region of interest" description="Disordered" evidence="1">
    <location>
        <begin position="401"/>
        <end position="431"/>
    </location>
</feature>
<name>A0ABW0RZT6_9BURK</name>
<sequence length="431" mass="47527">MNPRAWLLSVLLAFFGFLPACADAVGEGNRAIEPQSRIALVIGNAHYTDALPLPNSANDASDMCAALKKLDFEVICKLDIATKREFKDAIYEFTGKINSRSVALFYYAGHAVQVEGINYLIPVKAVMRTKSDIEDEGVQINYLMSELQPRQALLNIFLLDACRNNPFANPIRGYVPMMGLATQLYAPRNNIIAMSAGPGEQALDGVGRNGTFTKNLLQNIGVPRLTIEDTLKAVSTGTRADAARLKYRQEPQIMASFGEKFCLAGCGDPAPPAPDDGLLKAKTAELNRLQASIAEARAKQAELESQQALLLKKRAELDTARQGLADVEAKKEELERRRAEVSRREQELDKLGNEVKTSTDKLKELEAVRLSLQQKQEEIEKMRKTLVAQQATIDAANQEIATRSLKQKQEEAKKSKEEEKKAPPGTVVPTF</sequence>
<feature type="compositionally biased region" description="Basic and acidic residues" evidence="1">
    <location>
        <begin position="407"/>
        <end position="422"/>
    </location>
</feature>